<dbReference type="RefSeq" id="WP_161557395.1">
    <property type="nucleotide sequence ID" value="NZ_CP030840.1"/>
</dbReference>
<name>A0A2Z5G1B0_9BACT</name>
<sequence length="54" mass="5704">MISILVKSALGELGPFVIAEIRKTAGPRQFAARAIPIKVDAVPDTLAGDEFVLP</sequence>
<dbReference type="Proteomes" id="UP000253606">
    <property type="component" value="Chromosome"/>
</dbReference>
<dbReference type="AlphaFoldDB" id="A0A2Z5G1B0"/>
<evidence type="ECO:0000313" key="2">
    <source>
        <dbReference type="Proteomes" id="UP000253606"/>
    </source>
</evidence>
<protein>
    <submittedName>
        <fullName evidence="1">Uncharacterized protein</fullName>
    </submittedName>
</protein>
<evidence type="ECO:0000313" key="1">
    <source>
        <dbReference type="EMBL" id="AXC12868.1"/>
    </source>
</evidence>
<accession>A0A2Z5G1B0</accession>
<gene>
    <name evidence="1" type="ORF">ACPOL_3583</name>
</gene>
<proteinExistence type="predicted"/>
<organism evidence="1 2">
    <name type="scientific">Acidisarcina polymorpha</name>
    <dbReference type="NCBI Taxonomy" id="2211140"/>
    <lineage>
        <taxon>Bacteria</taxon>
        <taxon>Pseudomonadati</taxon>
        <taxon>Acidobacteriota</taxon>
        <taxon>Terriglobia</taxon>
        <taxon>Terriglobales</taxon>
        <taxon>Acidobacteriaceae</taxon>
        <taxon>Acidisarcina</taxon>
    </lineage>
</organism>
<dbReference type="KEGG" id="abas:ACPOL_3583"/>
<dbReference type="EMBL" id="CP030840">
    <property type="protein sequence ID" value="AXC12868.1"/>
    <property type="molecule type" value="Genomic_DNA"/>
</dbReference>
<reference evidence="1 2" key="1">
    <citation type="journal article" date="2018" name="Front. Microbiol.">
        <title>Hydrolytic Capabilities as a Key to Environmental Success: Chitinolytic and Cellulolytic Acidobacteria From Acidic Sub-arctic Soils and Boreal Peatlands.</title>
        <authorList>
            <person name="Belova S.E."/>
            <person name="Ravin N.V."/>
            <person name="Pankratov T.A."/>
            <person name="Rakitin A.L."/>
            <person name="Ivanova A.A."/>
            <person name="Beletsky A.V."/>
            <person name="Mardanov A.V."/>
            <person name="Sinninghe Damste J.S."/>
            <person name="Dedysh S.N."/>
        </authorList>
    </citation>
    <scope>NUCLEOTIDE SEQUENCE [LARGE SCALE GENOMIC DNA]</scope>
    <source>
        <strain evidence="1 2">SBC82</strain>
    </source>
</reference>
<keyword evidence="2" id="KW-1185">Reference proteome</keyword>